<dbReference type="SUPFAM" id="SSF56672">
    <property type="entry name" value="DNA/RNA polymerases"/>
    <property type="match status" value="1"/>
</dbReference>
<keyword evidence="2" id="KW-1185">Reference proteome</keyword>
<dbReference type="Gene3D" id="3.90.1600.10">
    <property type="entry name" value="Palm domain of DNA polymerase"/>
    <property type="match status" value="1"/>
</dbReference>
<dbReference type="EMBL" id="CACRXK020000240">
    <property type="protein sequence ID" value="CAB3979898.1"/>
    <property type="molecule type" value="Genomic_DNA"/>
</dbReference>
<sequence length="158" mass="17764">MRSLVEGLTPHAFTTTSSQKRRSAKWISAASTHEPCRHSDAERTLHGTWVTLELEKALEKGYKLVRIDEVWHWSSPRSPQPTLASSSAVSWSAQLNLPVLYFDTDSMIYVAKEGEWEPSTESYFGELTDEFDVGPITTFVSGGPKNYAYETNNDKTVC</sequence>
<dbReference type="InterPro" id="IPR023211">
    <property type="entry name" value="DNA_pol_palm_dom_sf"/>
</dbReference>
<dbReference type="PANTHER" id="PTHR33568:SF3">
    <property type="entry name" value="DNA-DIRECTED DNA POLYMERASE"/>
    <property type="match status" value="1"/>
</dbReference>
<evidence type="ECO:0000313" key="2">
    <source>
        <dbReference type="Proteomes" id="UP001152795"/>
    </source>
</evidence>
<protein>
    <submittedName>
        <fullName evidence="1">Uncharacterized protein</fullName>
    </submittedName>
</protein>
<evidence type="ECO:0000313" key="1">
    <source>
        <dbReference type="EMBL" id="CAB3979898.1"/>
    </source>
</evidence>
<dbReference type="InterPro" id="IPR043502">
    <property type="entry name" value="DNA/RNA_pol_sf"/>
</dbReference>
<dbReference type="Proteomes" id="UP001152795">
    <property type="component" value="Unassembled WGS sequence"/>
</dbReference>
<gene>
    <name evidence="1" type="ORF">PACLA_8A071437</name>
</gene>
<name>A0A6S7FKL0_PARCT</name>
<dbReference type="PANTHER" id="PTHR33568">
    <property type="entry name" value="DNA POLYMERASE"/>
    <property type="match status" value="1"/>
</dbReference>
<proteinExistence type="predicted"/>
<organism evidence="1 2">
    <name type="scientific">Paramuricea clavata</name>
    <name type="common">Red gorgonian</name>
    <name type="synonym">Violescent sea-whip</name>
    <dbReference type="NCBI Taxonomy" id="317549"/>
    <lineage>
        <taxon>Eukaryota</taxon>
        <taxon>Metazoa</taxon>
        <taxon>Cnidaria</taxon>
        <taxon>Anthozoa</taxon>
        <taxon>Octocorallia</taxon>
        <taxon>Malacalcyonacea</taxon>
        <taxon>Plexauridae</taxon>
        <taxon>Paramuricea</taxon>
    </lineage>
</organism>
<dbReference type="OrthoDB" id="5871067at2759"/>
<comment type="caution">
    <text evidence="1">The sequence shown here is derived from an EMBL/GenBank/DDBJ whole genome shotgun (WGS) entry which is preliminary data.</text>
</comment>
<dbReference type="AlphaFoldDB" id="A0A6S7FKL0"/>
<reference evidence="1" key="1">
    <citation type="submission" date="2020-04" db="EMBL/GenBank/DDBJ databases">
        <authorList>
            <person name="Alioto T."/>
            <person name="Alioto T."/>
            <person name="Gomez Garrido J."/>
        </authorList>
    </citation>
    <scope>NUCLEOTIDE SEQUENCE</scope>
    <source>
        <strain evidence="1">A484AB</strain>
    </source>
</reference>
<accession>A0A6S7FKL0</accession>